<sequence>MEEQKIKEVTWQQTKIRNAEEYQNKIFDSLNNQSYVSKKDKRITLTNGDEYTEFISCSYLGLDQDVRILTAASRNLERAGFSFSSARTRMKYSGLDELENLLNQVFMASTVCFSTVHLVHLGLIPLLGSGEIPGFKIRSAPHFILDKYVHASIQINRGLMTQFGNVSLVDFNEVDSLLKIIKSTSSEGNTPILICDSVGSMGSTANIKLLVELIKQYDGYLYLDDAHGMSTFGTHGNGYAMMVLEDVLDDRIILTTSLSKAFGTYGGLAIVKNPKAAEFIKKFCSTYIFSGSLATPLIEASIVSAKIHLSEEIYQLQDAVSDNLLLFDTIISPNIRIINRNSAVSIRGWYIGGEFEAITAGEYLKEHGILATVATYPSTPKHQSLIRFGICSNHTEAEIIKLCTLINLK</sequence>
<gene>
    <name evidence="5" type="ORF">CUN60_06035</name>
</gene>
<dbReference type="Gene3D" id="3.40.640.10">
    <property type="entry name" value="Type I PLP-dependent aspartate aminotransferase-like (Major domain)"/>
    <property type="match status" value="1"/>
</dbReference>
<dbReference type="KEGG" id="nba:CUN60_06035"/>
<feature type="domain" description="Aminotransferase class I/classII large" evidence="4">
    <location>
        <begin position="171"/>
        <end position="404"/>
    </location>
</feature>
<dbReference type="EMBL" id="CP024847">
    <property type="protein sequence ID" value="AUR51872.1"/>
    <property type="molecule type" value="Genomic_DNA"/>
</dbReference>
<organism evidence="5 6">
    <name type="scientific">Aquella oligotrophica</name>
    <dbReference type="NCBI Taxonomy" id="2067065"/>
    <lineage>
        <taxon>Bacteria</taxon>
        <taxon>Pseudomonadati</taxon>
        <taxon>Pseudomonadota</taxon>
        <taxon>Betaproteobacteria</taxon>
        <taxon>Neisseriales</taxon>
        <taxon>Neisseriaceae</taxon>
        <taxon>Aquella</taxon>
    </lineage>
</organism>
<dbReference type="InterPro" id="IPR015422">
    <property type="entry name" value="PyrdxlP-dep_Trfase_small"/>
</dbReference>
<dbReference type="SUPFAM" id="SSF53383">
    <property type="entry name" value="PLP-dependent transferases"/>
    <property type="match status" value="1"/>
</dbReference>
<accession>A0A2I7N609</accession>
<dbReference type="Proteomes" id="UP000236655">
    <property type="component" value="Chromosome"/>
</dbReference>
<dbReference type="AlphaFoldDB" id="A0A2I7N609"/>
<dbReference type="GO" id="GO:0008483">
    <property type="term" value="F:transaminase activity"/>
    <property type="evidence" value="ECO:0007669"/>
    <property type="project" value="UniProtKB-KW"/>
</dbReference>
<reference evidence="6" key="1">
    <citation type="submission" date="2017-11" db="EMBL/GenBank/DDBJ databases">
        <authorList>
            <person name="Chan K.G."/>
            <person name="Lee L.S."/>
        </authorList>
    </citation>
    <scope>NUCLEOTIDE SEQUENCE [LARGE SCALE GENOMIC DNA]</scope>
    <source>
        <strain evidence="6">DSM 100970</strain>
    </source>
</reference>
<dbReference type="InterPro" id="IPR050087">
    <property type="entry name" value="AON_synthase_class-II"/>
</dbReference>
<dbReference type="InterPro" id="IPR015424">
    <property type="entry name" value="PyrdxlP-dep_Trfase"/>
</dbReference>
<evidence type="ECO:0000256" key="1">
    <source>
        <dbReference type="ARBA" id="ARBA00001933"/>
    </source>
</evidence>
<dbReference type="InterPro" id="IPR015421">
    <property type="entry name" value="PyrdxlP-dep_Trfase_major"/>
</dbReference>
<dbReference type="Gene3D" id="3.90.1150.10">
    <property type="entry name" value="Aspartate Aminotransferase, domain 1"/>
    <property type="match status" value="1"/>
</dbReference>
<dbReference type="OrthoDB" id="9807157at2"/>
<dbReference type="InterPro" id="IPR004839">
    <property type="entry name" value="Aminotransferase_I/II_large"/>
</dbReference>
<dbReference type="PANTHER" id="PTHR13693">
    <property type="entry name" value="CLASS II AMINOTRANSFERASE/8-AMINO-7-OXONONANOATE SYNTHASE"/>
    <property type="match status" value="1"/>
</dbReference>
<dbReference type="RefSeq" id="WP_102951168.1">
    <property type="nucleotide sequence ID" value="NZ_CP024847.1"/>
</dbReference>
<protein>
    <recommendedName>
        <fullName evidence="2">Putative 8-amino-7-oxononanoate synthase</fullName>
    </recommendedName>
</protein>
<evidence type="ECO:0000256" key="3">
    <source>
        <dbReference type="ARBA" id="ARBA00022679"/>
    </source>
</evidence>
<comment type="cofactor">
    <cofactor evidence="1">
        <name>pyridoxal 5'-phosphate</name>
        <dbReference type="ChEBI" id="CHEBI:597326"/>
    </cofactor>
</comment>
<name>A0A2I7N609_9NEIS</name>
<evidence type="ECO:0000313" key="5">
    <source>
        <dbReference type="EMBL" id="AUR51872.1"/>
    </source>
</evidence>
<evidence type="ECO:0000313" key="6">
    <source>
        <dbReference type="Proteomes" id="UP000236655"/>
    </source>
</evidence>
<evidence type="ECO:0000256" key="2">
    <source>
        <dbReference type="ARBA" id="ARBA00021531"/>
    </source>
</evidence>
<keyword evidence="3 5" id="KW-0808">Transferase</keyword>
<proteinExistence type="predicted"/>
<keyword evidence="5" id="KW-0032">Aminotransferase</keyword>
<dbReference type="GO" id="GO:0030170">
    <property type="term" value="F:pyridoxal phosphate binding"/>
    <property type="evidence" value="ECO:0007669"/>
    <property type="project" value="InterPro"/>
</dbReference>
<dbReference type="Pfam" id="PF00155">
    <property type="entry name" value="Aminotran_1_2"/>
    <property type="match status" value="1"/>
</dbReference>
<keyword evidence="6" id="KW-1185">Reference proteome</keyword>
<evidence type="ECO:0000259" key="4">
    <source>
        <dbReference type="Pfam" id="PF00155"/>
    </source>
</evidence>
<dbReference type="NCBIfam" id="NF005697">
    <property type="entry name" value="PRK07505.1"/>
    <property type="match status" value="1"/>
</dbReference>